<accession>A0A2N6VPY7</accession>
<proteinExistence type="predicted"/>
<dbReference type="GO" id="GO:0015416">
    <property type="term" value="F:ABC-type phosphonate transporter activity"/>
    <property type="evidence" value="ECO:0007669"/>
    <property type="project" value="InterPro"/>
</dbReference>
<keyword evidence="5" id="KW-1278">Translocase</keyword>
<keyword evidence="1" id="KW-0813">Transport</keyword>
<dbReference type="InterPro" id="IPR003593">
    <property type="entry name" value="AAA+_ATPase"/>
</dbReference>
<evidence type="ECO:0000259" key="8">
    <source>
        <dbReference type="PROSITE" id="PS50893"/>
    </source>
</evidence>
<dbReference type="PROSITE" id="PS00211">
    <property type="entry name" value="ABC_TRANSPORTER_1"/>
    <property type="match status" value="1"/>
</dbReference>
<dbReference type="InterPro" id="IPR017871">
    <property type="entry name" value="ABC_transporter-like_CS"/>
</dbReference>
<dbReference type="Proteomes" id="UP000235598">
    <property type="component" value="Unassembled WGS sequence"/>
</dbReference>
<dbReference type="RefSeq" id="WP_102237753.1">
    <property type="nucleotide sequence ID" value="NZ_PNHK01000001.1"/>
</dbReference>
<dbReference type="NCBIfam" id="TIGR02315">
    <property type="entry name" value="ABC_phnC"/>
    <property type="match status" value="1"/>
</dbReference>
<evidence type="ECO:0000256" key="4">
    <source>
        <dbReference type="ARBA" id="ARBA00022840"/>
    </source>
</evidence>
<dbReference type="EMBL" id="PNHK01000001">
    <property type="protein sequence ID" value="PMD06098.1"/>
    <property type="molecule type" value="Genomic_DNA"/>
</dbReference>
<dbReference type="GO" id="GO:0016887">
    <property type="term" value="F:ATP hydrolysis activity"/>
    <property type="evidence" value="ECO:0007669"/>
    <property type="project" value="InterPro"/>
</dbReference>
<dbReference type="AlphaFoldDB" id="A0A2N6VPY7"/>
<protein>
    <submittedName>
        <fullName evidence="9">Phosphonate ABC transporter ATP-binding protein</fullName>
    </submittedName>
</protein>
<gene>
    <name evidence="9" type="primary">phnC</name>
    <name evidence="9" type="ORF">CJ199_01495</name>
</gene>
<reference evidence="9 10" key="1">
    <citation type="submission" date="2017-09" db="EMBL/GenBank/DDBJ databases">
        <title>Bacterial strain isolated from the female urinary microbiota.</title>
        <authorList>
            <person name="Thomas-White K."/>
            <person name="Kumar N."/>
            <person name="Forster S."/>
            <person name="Putonti C."/>
            <person name="Lawley T."/>
            <person name="Wolfe A.J."/>
        </authorList>
    </citation>
    <scope>NUCLEOTIDE SEQUENCE [LARGE SCALE GENOMIC DNA]</scope>
    <source>
        <strain evidence="9 10">UMB1301</strain>
    </source>
</reference>
<dbReference type="Gene3D" id="3.40.50.300">
    <property type="entry name" value="P-loop containing nucleotide triphosphate hydrolases"/>
    <property type="match status" value="1"/>
</dbReference>
<dbReference type="GO" id="GO:0016020">
    <property type="term" value="C:membrane"/>
    <property type="evidence" value="ECO:0007669"/>
    <property type="project" value="InterPro"/>
</dbReference>
<dbReference type="SUPFAM" id="SSF52540">
    <property type="entry name" value="P-loop containing nucleoside triphosphate hydrolases"/>
    <property type="match status" value="1"/>
</dbReference>
<name>A0A2N6VPY7_9MICO</name>
<evidence type="ECO:0000256" key="7">
    <source>
        <dbReference type="SAM" id="MobiDB-lite"/>
    </source>
</evidence>
<keyword evidence="3" id="KW-0547">Nucleotide-binding</keyword>
<keyword evidence="6" id="KW-0472">Membrane</keyword>
<evidence type="ECO:0000313" key="10">
    <source>
        <dbReference type="Proteomes" id="UP000235598"/>
    </source>
</evidence>
<evidence type="ECO:0000256" key="2">
    <source>
        <dbReference type="ARBA" id="ARBA00022475"/>
    </source>
</evidence>
<dbReference type="InterPro" id="IPR050086">
    <property type="entry name" value="MetN_ABC_transporter-like"/>
</dbReference>
<keyword evidence="4 9" id="KW-0067">ATP-binding</keyword>
<organism evidence="9 10">
    <name type="scientific">Brevibacterium paucivorans</name>
    <dbReference type="NCBI Taxonomy" id="170994"/>
    <lineage>
        <taxon>Bacteria</taxon>
        <taxon>Bacillati</taxon>
        <taxon>Actinomycetota</taxon>
        <taxon>Actinomycetes</taxon>
        <taxon>Micrococcales</taxon>
        <taxon>Brevibacteriaceae</taxon>
        <taxon>Brevibacterium</taxon>
    </lineage>
</organism>
<comment type="caution">
    <text evidence="9">The sequence shown here is derived from an EMBL/GenBank/DDBJ whole genome shotgun (WGS) entry which is preliminary data.</text>
</comment>
<feature type="region of interest" description="Disordered" evidence="7">
    <location>
        <begin position="1"/>
        <end position="23"/>
    </location>
</feature>
<dbReference type="InterPro" id="IPR012693">
    <property type="entry name" value="ABC_transpr_PhnC"/>
</dbReference>
<evidence type="ECO:0000256" key="3">
    <source>
        <dbReference type="ARBA" id="ARBA00022741"/>
    </source>
</evidence>
<dbReference type="CDD" id="cd03256">
    <property type="entry name" value="ABC_PhnC_transporter"/>
    <property type="match status" value="1"/>
</dbReference>
<dbReference type="GO" id="GO:0005524">
    <property type="term" value="F:ATP binding"/>
    <property type="evidence" value="ECO:0007669"/>
    <property type="project" value="UniProtKB-KW"/>
</dbReference>
<dbReference type="InterPro" id="IPR003439">
    <property type="entry name" value="ABC_transporter-like_ATP-bd"/>
</dbReference>
<dbReference type="InterPro" id="IPR027417">
    <property type="entry name" value="P-loop_NTPase"/>
</dbReference>
<dbReference type="PANTHER" id="PTHR43166:SF6">
    <property type="entry name" value="PHOSPHONATES IMPORT ATP-BINDING PROTEIN PHNC"/>
    <property type="match status" value="1"/>
</dbReference>
<feature type="domain" description="ABC transporter" evidence="8">
    <location>
        <begin position="24"/>
        <end position="267"/>
    </location>
</feature>
<evidence type="ECO:0000256" key="6">
    <source>
        <dbReference type="ARBA" id="ARBA00023136"/>
    </source>
</evidence>
<dbReference type="Pfam" id="PF00005">
    <property type="entry name" value="ABC_tran"/>
    <property type="match status" value="1"/>
</dbReference>
<sequence length="274" mass="29773">MPRYSATHTASADHPRSESNSVPVRFDHVTKKWGDVTALDNVSVEFLPGEMNVLLGLSGSGKSTLLQHINGFQMPTSGSVQTLGVSVKDASHRCLRELRSSVGMIFQHFHLVGSMSVLENVCTGALASLRGPRLGLFSYPRAVKEDAMHRLARVGLADKAFQRADKLSGGQQQRVAIARSLIQQPTILLADEPVASLDPISSVEVMELLRGICEEYGITLVCSLHQIDLAKEYGDHIFGLNSGRIVMNEKCSSISREDLLSVYQGSGAQLTRSN</sequence>
<evidence type="ECO:0000313" key="9">
    <source>
        <dbReference type="EMBL" id="PMD06098.1"/>
    </source>
</evidence>
<feature type="compositionally biased region" description="Polar residues" evidence="7">
    <location>
        <begin position="1"/>
        <end position="10"/>
    </location>
</feature>
<dbReference type="PROSITE" id="PS50893">
    <property type="entry name" value="ABC_TRANSPORTER_2"/>
    <property type="match status" value="1"/>
</dbReference>
<dbReference type="OrthoDB" id="3190580at2"/>
<dbReference type="PANTHER" id="PTHR43166">
    <property type="entry name" value="AMINO ACID IMPORT ATP-BINDING PROTEIN"/>
    <property type="match status" value="1"/>
</dbReference>
<evidence type="ECO:0000256" key="5">
    <source>
        <dbReference type="ARBA" id="ARBA00022967"/>
    </source>
</evidence>
<dbReference type="SMART" id="SM00382">
    <property type="entry name" value="AAA"/>
    <property type="match status" value="1"/>
</dbReference>
<evidence type="ECO:0000256" key="1">
    <source>
        <dbReference type="ARBA" id="ARBA00022448"/>
    </source>
</evidence>
<keyword evidence="2" id="KW-1003">Cell membrane</keyword>